<organism evidence="2 3">
    <name type="scientific">Amycolatopsis iheyensis</name>
    <dbReference type="NCBI Taxonomy" id="2945988"/>
    <lineage>
        <taxon>Bacteria</taxon>
        <taxon>Bacillati</taxon>
        <taxon>Actinomycetota</taxon>
        <taxon>Actinomycetes</taxon>
        <taxon>Pseudonocardiales</taxon>
        <taxon>Pseudonocardiaceae</taxon>
        <taxon>Amycolatopsis</taxon>
    </lineage>
</organism>
<sequence length="65" mass="6597">MGAGGKQAVAGPRSAVVLALIAIGYLAGVAVAAVVGSAEPWAHGLFGIVPALVTYYAESWRRCVR</sequence>
<dbReference type="RefSeq" id="WP_257921296.1">
    <property type="nucleotide sequence ID" value="NZ_JAMXQV010000008.1"/>
</dbReference>
<feature type="transmembrane region" description="Helical" evidence="1">
    <location>
        <begin position="41"/>
        <end position="57"/>
    </location>
</feature>
<evidence type="ECO:0000313" key="3">
    <source>
        <dbReference type="Proteomes" id="UP001144096"/>
    </source>
</evidence>
<keyword evidence="1" id="KW-0472">Membrane</keyword>
<gene>
    <name evidence="2" type="ORF">M8542_17810</name>
</gene>
<keyword evidence="1" id="KW-0812">Transmembrane</keyword>
<dbReference type="EMBL" id="JAMXQV010000008">
    <property type="protein sequence ID" value="MCR6484686.1"/>
    <property type="molecule type" value="Genomic_DNA"/>
</dbReference>
<evidence type="ECO:0000256" key="1">
    <source>
        <dbReference type="SAM" id="Phobius"/>
    </source>
</evidence>
<keyword evidence="3" id="KW-1185">Reference proteome</keyword>
<evidence type="ECO:0000313" key="2">
    <source>
        <dbReference type="EMBL" id="MCR6484686.1"/>
    </source>
</evidence>
<accession>A0A9X2NCG8</accession>
<dbReference type="Proteomes" id="UP001144096">
    <property type="component" value="Unassembled WGS sequence"/>
</dbReference>
<protein>
    <submittedName>
        <fullName evidence="2">Uncharacterized protein</fullName>
    </submittedName>
</protein>
<dbReference type="AlphaFoldDB" id="A0A9X2NCG8"/>
<comment type="caution">
    <text evidence="2">The sequence shown here is derived from an EMBL/GenBank/DDBJ whole genome shotgun (WGS) entry which is preliminary data.</text>
</comment>
<reference evidence="2" key="1">
    <citation type="submission" date="2022-06" db="EMBL/GenBank/DDBJ databases">
        <title>Amycolatopsis iheyaensis sp. nov., a new species of the genus Amycolatopsis isolated from soil in Iheya island, Japan.</title>
        <authorList>
            <person name="Ngamcharungchit C."/>
            <person name="Kanto H."/>
            <person name="Take A."/>
            <person name="Intra B."/>
            <person name="Matsumoto A."/>
            <person name="Panbangred W."/>
            <person name="Inahashi Y."/>
        </authorList>
    </citation>
    <scope>NUCLEOTIDE SEQUENCE</scope>
    <source>
        <strain evidence="2">OK19-0408</strain>
    </source>
</reference>
<name>A0A9X2NCG8_9PSEU</name>
<proteinExistence type="predicted"/>
<keyword evidence="1" id="KW-1133">Transmembrane helix</keyword>
<feature type="transmembrane region" description="Helical" evidence="1">
    <location>
        <begin position="15"/>
        <end position="35"/>
    </location>
</feature>